<evidence type="ECO:0000256" key="5">
    <source>
        <dbReference type="ARBA" id="ARBA00012369"/>
    </source>
</evidence>
<dbReference type="GO" id="GO:0016020">
    <property type="term" value="C:membrane"/>
    <property type="evidence" value="ECO:0007669"/>
    <property type="project" value="UniProtKB-SubCell"/>
</dbReference>
<dbReference type="InterPro" id="IPR038772">
    <property type="entry name" value="Sph/SMPD2-like"/>
</dbReference>
<dbReference type="GO" id="GO:0004767">
    <property type="term" value="F:sphingomyelin phosphodiesterase activity"/>
    <property type="evidence" value="ECO:0007669"/>
    <property type="project" value="UniProtKB-EC"/>
</dbReference>
<dbReference type="InterPro" id="IPR036691">
    <property type="entry name" value="Endo/exonu/phosph_ase_sf"/>
</dbReference>
<evidence type="ECO:0000256" key="9">
    <source>
        <dbReference type="ARBA" id="ARBA00022842"/>
    </source>
</evidence>
<keyword evidence="6 14" id="KW-0812">Transmembrane</keyword>
<feature type="transmembrane region" description="Helical" evidence="14">
    <location>
        <begin position="349"/>
        <end position="370"/>
    </location>
</feature>
<dbReference type="PANTHER" id="PTHR16320">
    <property type="entry name" value="SPHINGOMYELINASE FAMILY MEMBER"/>
    <property type="match status" value="1"/>
</dbReference>
<evidence type="ECO:0000256" key="10">
    <source>
        <dbReference type="ARBA" id="ARBA00022919"/>
    </source>
</evidence>
<dbReference type="GO" id="GO:0006665">
    <property type="term" value="P:sphingolipid metabolic process"/>
    <property type="evidence" value="ECO:0007669"/>
    <property type="project" value="UniProtKB-KW"/>
</dbReference>
<evidence type="ECO:0000256" key="6">
    <source>
        <dbReference type="ARBA" id="ARBA00022692"/>
    </source>
</evidence>
<reference evidence="16 17" key="1">
    <citation type="journal article" date="2023" name="BMC Biol.">
        <title>The compact genome of the sponge Oopsacas minuta (Hexactinellida) is lacking key metazoan core genes.</title>
        <authorList>
            <person name="Santini S."/>
            <person name="Schenkelaars Q."/>
            <person name="Jourda C."/>
            <person name="Duchesne M."/>
            <person name="Belahbib H."/>
            <person name="Rocher C."/>
            <person name="Selva M."/>
            <person name="Riesgo A."/>
            <person name="Vervoort M."/>
            <person name="Leys S.P."/>
            <person name="Kodjabachian L."/>
            <person name="Le Bivic A."/>
            <person name="Borchiellini C."/>
            <person name="Claverie J.M."/>
            <person name="Renard E."/>
        </authorList>
    </citation>
    <scope>NUCLEOTIDE SEQUENCE [LARGE SCALE GENOMIC DNA]</scope>
    <source>
        <strain evidence="16">SPO-2</strain>
    </source>
</reference>
<evidence type="ECO:0000256" key="11">
    <source>
        <dbReference type="ARBA" id="ARBA00022989"/>
    </source>
</evidence>
<evidence type="ECO:0000256" key="4">
    <source>
        <dbReference type="ARBA" id="ARBA00006335"/>
    </source>
</evidence>
<organism evidence="16 17">
    <name type="scientific">Oopsacas minuta</name>
    <dbReference type="NCBI Taxonomy" id="111878"/>
    <lineage>
        <taxon>Eukaryota</taxon>
        <taxon>Metazoa</taxon>
        <taxon>Porifera</taxon>
        <taxon>Hexactinellida</taxon>
        <taxon>Hexasterophora</taxon>
        <taxon>Lyssacinosida</taxon>
        <taxon>Leucopsacidae</taxon>
        <taxon>Oopsacas</taxon>
    </lineage>
</organism>
<keyword evidence="13 14" id="KW-0472">Membrane</keyword>
<comment type="similarity">
    <text evidence="4">Belongs to the neutral sphingomyelinase family.</text>
</comment>
<comment type="caution">
    <text evidence="16">The sequence shown here is derived from an EMBL/GenBank/DDBJ whole genome shotgun (WGS) entry which is preliminary data.</text>
</comment>
<dbReference type="PANTHER" id="PTHR16320:SF24">
    <property type="entry name" value="PHOSPHODIESTERASE, PUTATIVE-RELATED"/>
    <property type="match status" value="1"/>
</dbReference>
<keyword evidence="10" id="KW-0746">Sphingolipid metabolism</keyword>
<feature type="transmembrane region" description="Helical" evidence="14">
    <location>
        <begin position="311"/>
        <end position="337"/>
    </location>
</feature>
<evidence type="ECO:0000256" key="7">
    <source>
        <dbReference type="ARBA" id="ARBA00022723"/>
    </source>
</evidence>
<accession>A0AAV7JR80</accession>
<evidence type="ECO:0000313" key="16">
    <source>
        <dbReference type="EMBL" id="KAI6650876.1"/>
    </source>
</evidence>
<dbReference type="EMBL" id="JAKMXF010000309">
    <property type="protein sequence ID" value="KAI6650876.1"/>
    <property type="molecule type" value="Genomic_DNA"/>
</dbReference>
<feature type="domain" description="Endonuclease/exonuclease/phosphatase" evidence="15">
    <location>
        <begin position="31"/>
        <end position="260"/>
    </location>
</feature>
<dbReference type="InterPro" id="IPR005135">
    <property type="entry name" value="Endo/exonuclease/phosphatase"/>
</dbReference>
<keyword evidence="9" id="KW-0460">Magnesium</keyword>
<comment type="subcellular location">
    <subcellularLocation>
        <location evidence="1">Membrane</location>
        <topology evidence="1">Multi-pass membrane protein</topology>
    </subcellularLocation>
</comment>
<dbReference type="Proteomes" id="UP001165289">
    <property type="component" value="Unassembled WGS sequence"/>
</dbReference>
<comment type="pathway">
    <text evidence="3">Sphingolipid metabolism.</text>
</comment>
<evidence type="ECO:0000259" key="15">
    <source>
        <dbReference type="Pfam" id="PF03372"/>
    </source>
</evidence>
<comment type="pathway">
    <text evidence="2">Lipid metabolism; sphingolipid metabolism.</text>
</comment>
<dbReference type="Gene3D" id="3.60.10.10">
    <property type="entry name" value="Endonuclease/exonuclease/phosphatase"/>
    <property type="match status" value="1"/>
</dbReference>
<evidence type="ECO:0000256" key="8">
    <source>
        <dbReference type="ARBA" id="ARBA00022801"/>
    </source>
</evidence>
<dbReference type="Pfam" id="PF03372">
    <property type="entry name" value="Exo_endo_phos"/>
    <property type="match status" value="1"/>
</dbReference>
<dbReference type="SUPFAM" id="SSF56219">
    <property type="entry name" value="DNase I-like"/>
    <property type="match status" value="1"/>
</dbReference>
<evidence type="ECO:0000256" key="13">
    <source>
        <dbReference type="ARBA" id="ARBA00023136"/>
    </source>
</evidence>
<keyword evidence="11 14" id="KW-1133">Transmembrane helix</keyword>
<evidence type="ECO:0000256" key="2">
    <source>
        <dbReference type="ARBA" id="ARBA00004760"/>
    </source>
</evidence>
<evidence type="ECO:0000256" key="12">
    <source>
        <dbReference type="ARBA" id="ARBA00023098"/>
    </source>
</evidence>
<name>A0AAV7JR80_9METZ</name>
<keyword evidence="17" id="KW-1185">Reference proteome</keyword>
<protein>
    <recommendedName>
        <fullName evidence="5">sphingomyelin phosphodiesterase</fullName>
        <ecNumber evidence="5">3.1.4.12</ecNumber>
    </recommendedName>
</protein>
<keyword evidence="8" id="KW-0378">Hydrolase</keyword>
<evidence type="ECO:0000256" key="3">
    <source>
        <dbReference type="ARBA" id="ARBA00004991"/>
    </source>
</evidence>
<dbReference type="AlphaFoldDB" id="A0AAV7JR80"/>
<evidence type="ECO:0000256" key="14">
    <source>
        <dbReference type="SAM" id="Phobius"/>
    </source>
</evidence>
<sequence length="397" mass="45110">MEGKNCLKFATLNTWLLPGLMHGSSKVIQRTNFITEAISTCDHDVLALQEVWIPGLFKQTILNPENFSKNFGYFHYFRSGVVGSGLVTYSKYPIVGVDFFRFSLCGSPFRVDHGDWYGGKGVGVCYIESSVGMLSVYNTHLVADYFLSFYVEHRIIQVIELVKFIQRTKKGHVILLGDLNFTPDSIEYEIITKFGGLNDIWKDEKNAFTFNVANNPFRIVKSPPLRIDYVMIPNGNNCEAIEKKFVFQETNDKTVWYSDHSGLGVQLQLGTPDVQNSRFLSNSGSDALIAAKNILQKSVKKRSKIANFPTAHFMFLTLCVLAVIFLSSIAIFVLLSIFFDTSSVLTKFLFYLTALLIKILICLFMTMFAIQGVDEICRIRHEIVYIDFLLQTQQKMK</sequence>
<gene>
    <name evidence="16" type="ORF">LOD99_5716</name>
</gene>
<dbReference type="EC" id="3.1.4.12" evidence="5"/>
<proteinExistence type="inferred from homology"/>
<keyword evidence="7" id="KW-0479">Metal-binding</keyword>
<evidence type="ECO:0000256" key="1">
    <source>
        <dbReference type="ARBA" id="ARBA00004141"/>
    </source>
</evidence>
<keyword evidence="12" id="KW-0443">Lipid metabolism</keyword>
<dbReference type="GO" id="GO:0046872">
    <property type="term" value="F:metal ion binding"/>
    <property type="evidence" value="ECO:0007669"/>
    <property type="project" value="UniProtKB-KW"/>
</dbReference>
<evidence type="ECO:0000313" key="17">
    <source>
        <dbReference type="Proteomes" id="UP001165289"/>
    </source>
</evidence>